<evidence type="ECO:0000313" key="2">
    <source>
        <dbReference type="EMBL" id="GHA95262.1"/>
    </source>
</evidence>
<protein>
    <recommendedName>
        <fullName evidence="4">Integral membrane protein</fullName>
    </recommendedName>
</protein>
<dbReference type="Proteomes" id="UP000599437">
    <property type="component" value="Unassembled WGS sequence"/>
</dbReference>
<name>A0ABQ3DHA2_9ACTN</name>
<keyword evidence="1" id="KW-0472">Membrane</keyword>
<keyword evidence="1" id="KW-1133">Transmembrane helix</keyword>
<organism evidence="2 3">
    <name type="scientific">Streptomyces chryseus</name>
    <dbReference type="NCBI Taxonomy" id="68186"/>
    <lineage>
        <taxon>Bacteria</taxon>
        <taxon>Bacillati</taxon>
        <taxon>Actinomycetota</taxon>
        <taxon>Actinomycetes</taxon>
        <taxon>Kitasatosporales</taxon>
        <taxon>Streptomycetaceae</taxon>
        <taxon>Streptomyces</taxon>
    </lineage>
</organism>
<dbReference type="EMBL" id="BMVO01000003">
    <property type="protein sequence ID" value="GHA95262.1"/>
    <property type="molecule type" value="Genomic_DNA"/>
</dbReference>
<evidence type="ECO:0000313" key="3">
    <source>
        <dbReference type="Proteomes" id="UP000599437"/>
    </source>
</evidence>
<comment type="caution">
    <text evidence="2">The sequence shown here is derived from an EMBL/GenBank/DDBJ whole genome shotgun (WGS) entry which is preliminary data.</text>
</comment>
<dbReference type="RefSeq" id="WP_189714934.1">
    <property type="nucleotide sequence ID" value="NZ_BMVO01000003.1"/>
</dbReference>
<keyword evidence="3" id="KW-1185">Reference proteome</keyword>
<gene>
    <name evidence="2" type="ORF">GCM10010346_17610</name>
</gene>
<feature type="transmembrane region" description="Helical" evidence="1">
    <location>
        <begin position="31"/>
        <end position="48"/>
    </location>
</feature>
<accession>A0ABQ3DHA2</accession>
<sequence>MPEAPHVEHSSAAVDTEELRKRLTSRVVRKFLAYGATFAVMAVVPPLLVQSGAFDGTWHWLVNITAPFTGIGIMGLLVLLFYKLPSAVVVTRASRKVLRQYSFEEFWPHVVKKDGKRATRGRPELTLRLKNAEGTRSPLLRVLEVPSRGRRRDPWPEGIQNGVWVAGDLPFGGIAFVPSSGALLLMHPEKWDRLASERESAGPDRIARAERAGLARRVF</sequence>
<proteinExistence type="predicted"/>
<feature type="transmembrane region" description="Helical" evidence="1">
    <location>
        <begin position="60"/>
        <end position="82"/>
    </location>
</feature>
<evidence type="ECO:0000256" key="1">
    <source>
        <dbReference type="SAM" id="Phobius"/>
    </source>
</evidence>
<reference evidence="3" key="1">
    <citation type="journal article" date="2019" name="Int. J. Syst. Evol. Microbiol.">
        <title>The Global Catalogue of Microorganisms (GCM) 10K type strain sequencing project: providing services to taxonomists for standard genome sequencing and annotation.</title>
        <authorList>
            <consortium name="The Broad Institute Genomics Platform"/>
            <consortium name="The Broad Institute Genome Sequencing Center for Infectious Disease"/>
            <person name="Wu L."/>
            <person name="Ma J."/>
        </authorList>
    </citation>
    <scope>NUCLEOTIDE SEQUENCE [LARGE SCALE GENOMIC DNA]</scope>
    <source>
        <strain evidence="3">JCM 4737</strain>
    </source>
</reference>
<evidence type="ECO:0008006" key="4">
    <source>
        <dbReference type="Google" id="ProtNLM"/>
    </source>
</evidence>
<keyword evidence="1" id="KW-0812">Transmembrane</keyword>